<accession>A0A850H802</accession>
<dbReference type="InterPro" id="IPR011990">
    <property type="entry name" value="TPR-like_helical_dom_sf"/>
</dbReference>
<evidence type="ECO:0000313" key="3">
    <source>
        <dbReference type="Proteomes" id="UP000546031"/>
    </source>
</evidence>
<dbReference type="EMBL" id="JABWTA010000001">
    <property type="protein sequence ID" value="NVE94003.1"/>
    <property type="molecule type" value="Genomic_DNA"/>
</dbReference>
<dbReference type="SUPFAM" id="SSF48452">
    <property type="entry name" value="TPR-like"/>
    <property type="match status" value="1"/>
</dbReference>
<sequence>MRSNVLSKRKPGSAMALAIALACGTAVAAVGLAEPAFAQKKKKKKGDDAEYSKEFIAAYNPLNTAMNEGGADIASLRPQIDALLAMANSPDERLATGNLAYNAGAQSNDRGLQLAGMEMMLSSNKLTIENQPQYNFVAYQLSNALGDQAKARTYLQKAIDLNFSNEQISPDELRAQMAESYFREERLVEGLAYLKDAIEAREATGSAAPETWYRRGMVTAYNNEIQPQVYDFTVGWVKNYPSDTNWRDAVNITRNLNTFEAAEILDLMRLAFKLDTMNNKQDYIEYVEAADARRLPKEVADVIEHGYSTGRASRDDIYLADSLSTAKNRIAADRSELPSLERDARAASAGLRTVVAAGDAFLNYSEYAKAEEFYAKALTMPGVETAEVATRLGIAQAKQGKNADAASTFALVEGKRKPIAMLWSAHVSQQATPAVAAPAPAEPEAEPATGG</sequence>
<feature type="signal peptide" evidence="1">
    <location>
        <begin position="1"/>
        <end position="28"/>
    </location>
</feature>
<evidence type="ECO:0000256" key="1">
    <source>
        <dbReference type="SAM" id="SignalP"/>
    </source>
</evidence>
<organism evidence="2 3">
    <name type="scientific">Altererythrobacter lutimaris</name>
    <dbReference type="NCBI Taxonomy" id="2743979"/>
    <lineage>
        <taxon>Bacteria</taxon>
        <taxon>Pseudomonadati</taxon>
        <taxon>Pseudomonadota</taxon>
        <taxon>Alphaproteobacteria</taxon>
        <taxon>Sphingomonadales</taxon>
        <taxon>Erythrobacteraceae</taxon>
        <taxon>Altererythrobacter</taxon>
    </lineage>
</organism>
<keyword evidence="1" id="KW-0732">Signal</keyword>
<gene>
    <name evidence="2" type="ORF">HUO12_03730</name>
</gene>
<dbReference type="RefSeq" id="WP_176272324.1">
    <property type="nucleotide sequence ID" value="NZ_JABWTA010000001.1"/>
</dbReference>
<feature type="chain" id="PRO_5032709146" description="Tetratricopeptide repeat protein" evidence="1">
    <location>
        <begin position="29"/>
        <end position="451"/>
    </location>
</feature>
<evidence type="ECO:0008006" key="4">
    <source>
        <dbReference type="Google" id="ProtNLM"/>
    </source>
</evidence>
<protein>
    <recommendedName>
        <fullName evidence="4">Tetratricopeptide repeat protein</fullName>
    </recommendedName>
</protein>
<dbReference type="Proteomes" id="UP000546031">
    <property type="component" value="Unassembled WGS sequence"/>
</dbReference>
<comment type="caution">
    <text evidence="2">The sequence shown here is derived from an EMBL/GenBank/DDBJ whole genome shotgun (WGS) entry which is preliminary data.</text>
</comment>
<dbReference type="AlphaFoldDB" id="A0A850H802"/>
<proteinExistence type="predicted"/>
<keyword evidence="3" id="KW-1185">Reference proteome</keyword>
<evidence type="ECO:0000313" key="2">
    <source>
        <dbReference type="EMBL" id="NVE94003.1"/>
    </source>
</evidence>
<reference evidence="2 3" key="1">
    <citation type="submission" date="2020-06" db="EMBL/GenBank/DDBJ databases">
        <title>Altererythrobacter lutimaris sp. nov., a marine bacterium isolated from a tidal flat.</title>
        <authorList>
            <person name="Kim D."/>
            <person name="Yoo Y."/>
            <person name="Kim J.-J."/>
        </authorList>
    </citation>
    <scope>NUCLEOTIDE SEQUENCE [LARGE SCALE GENOMIC DNA]</scope>
    <source>
        <strain evidence="2 3">JGD-16</strain>
    </source>
</reference>
<dbReference type="Gene3D" id="1.25.40.10">
    <property type="entry name" value="Tetratricopeptide repeat domain"/>
    <property type="match status" value="1"/>
</dbReference>
<name>A0A850H802_9SPHN</name>
<dbReference type="PROSITE" id="PS51257">
    <property type="entry name" value="PROKAR_LIPOPROTEIN"/>
    <property type="match status" value="1"/>
</dbReference>